<evidence type="ECO:0008006" key="3">
    <source>
        <dbReference type="Google" id="ProtNLM"/>
    </source>
</evidence>
<dbReference type="STRING" id="1137993.SAMN05660209_01714"/>
<keyword evidence="2" id="KW-1185">Reference proteome</keyword>
<dbReference type="OrthoDB" id="7943561at2"/>
<reference evidence="2" key="1">
    <citation type="submission" date="2016-10" db="EMBL/GenBank/DDBJ databases">
        <authorList>
            <person name="Varghese N."/>
            <person name="Submissions S."/>
        </authorList>
    </citation>
    <scope>NUCLEOTIDE SEQUENCE [LARGE SCALE GENOMIC DNA]</scope>
    <source>
        <strain evidence="2">DSM 45422</strain>
    </source>
</reference>
<dbReference type="Proteomes" id="UP000198921">
    <property type="component" value="Unassembled WGS sequence"/>
</dbReference>
<proteinExistence type="predicted"/>
<dbReference type="AlphaFoldDB" id="A0A1H3G324"/>
<name>A0A1H3G324_9ACTN</name>
<evidence type="ECO:0000313" key="2">
    <source>
        <dbReference type="Proteomes" id="UP000198921"/>
    </source>
</evidence>
<dbReference type="EMBL" id="FNOT01000004">
    <property type="protein sequence ID" value="SDX97703.1"/>
    <property type="molecule type" value="Genomic_DNA"/>
</dbReference>
<evidence type="ECO:0000313" key="1">
    <source>
        <dbReference type="EMBL" id="SDX97703.1"/>
    </source>
</evidence>
<gene>
    <name evidence="1" type="ORF">SAMN05660209_01714</name>
</gene>
<organism evidence="1 2">
    <name type="scientific">Geodermatophilus africanus</name>
    <dbReference type="NCBI Taxonomy" id="1137993"/>
    <lineage>
        <taxon>Bacteria</taxon>
        <taxon>Bacillati</taxon>
        <taxon>Actinomycetota</taxon>
        <taxon>Actinomycetes</taxon>
        <taxon>Geodermatophilales</taxon>
        <taxon>Geodermatophilaceae</taxon>
        <taxon>Geodermatophilus</taxon>
    </lineage>
</organism>
<sequence>MARSAGGRRARPGARHPAALSLRDIDAGTSALAATLGGLQGLPADAILDRVLDPVRCDREDDIAVLAIRVEG</sequence>
<protein>
    <recommendedName>
        <fullName evidence="3">Stage II sporulation protein E (SpoIIE)</fullName>
    </recommendedName>
</protein>
<accession>A0A1H3G324</accession>